<dbReference type="OMA" id="CAPEMAG"/>
<evidence type="ECO:0000259" key="8">
    <source>
        <dbReference type="PROSITE" id="PS50835"/>
    </source>
</evidence>
<dbReference type="InParanoid" id="A0A671TP66"/>
<name>A0A671TP66_SPAAU</name>
<dbReference type="AlphaFoldDB" id="A0A671TP66"/>
<dbReference type="GO" id="GO:0016020">
    <property type="term" value="C:membrane"/>
    <property type="evidence" value="ECO:0007669"/>
    <property type="project" value="UniProtKB-SubCell"/>
</dbReference>
<dbReference type="InterPro" id="IPR007110">
    <property type="entry name" value="Ig-like_dom"/>
</dbReference>
<evidence type="ECO:0000256" key="6">
    <source>
        <dbReference type="ARBA" id="ARBA00023319"/>
    </source>
</evidence>
<dbReference type="InterPro" id="IPR003599">
    <property type="entry name" value="Ig_sub"/>
</dbReference>
<feature type="chain" id="PRO_5025647790" description="Ig-like domain-containing protein" evidence="7">
    <location>
        <begin position="40"/>
        <end position="280"/>
    </location>
</feature>
<reference evidence="9" key="3">
    <citation type="submission" date="2025-09" db="UniProtKB">
        <authorList>
            <consortium name="Ensembl"/>
        </authorList>
    </citation>
    <scope>IDENTIFICATION</scope>
</reference>
<dbReference type="GO" id="GO:1903037">
    <property type="term" value="P:regulation of leukocyte cell-cell adhesion"/>
    <property type="evidence" value="ECO:0007669"/>
    <property type="project" value="UniProtKB-ARBA"/>
</dbReference>
<accession>A0A671TP66</accession>
<dbReference type="PANTHER" id="PTHR24100">
    <property type="entry name" value="BUTYROPHILIN"/>
    <property type="match status" value="1"/>
</dbReference>
<reference evidence="9" key="2">
    <citation type="submission" date="2025-08" db="UniProtKB">
        <authorList>
            <consortium name="Ensembl"/>
        </authorList>
    </citation>
    <scope>IDENTIFICATION</scope>
</reference>
<dbReference type="SMART" id="SM00406">
    <property type="entry name" value="IGv"/>
    <property type="match status" value="2"/>
</dbReference>
<dbReference type="FunFam" id="2.60.40.10:FF:000142">
    <property type="entry name" value="V-set domain-containing T-cell activation inhibitor 1"/>
    <property type="match status" value="2"/>
</dbReference>
<evidence type="ECO:0000256" key="5">
    <source>
        <dbReference type="ARBA" id="ARBA00023180"/>
    </source>
</evidence>
<evidence type="ECO:0000256" key="2">
    <source>
        <dbReference type="ARBA" id="ARBA00022729"/>
    </source>
</evidence>
<dbReference type="InterPro" id="IPR013106">
    <property type="entry name" value="Ig_V-set"/>
</dbReference>
<protein>
    <recommendedName>
        <fullName evidence="8">Ig-like domain-containing protein</fullName>
    </recommendedName>
</protein>
<evidence type="ECO:0000256" key="3">
    <source>
        <dbReference type="ARBA" id="ARBA00023136"/>
    </source>
</evidence>
<dbReference type="InterPro" id="IPR036179">
    <property type="entry name" value="Ig-like_dom_sf"/>
</dbReference>
<dbReference type="Proteomes" id="UP000472265">
    <property type="component" value="Chromosome 10"/>
</dbReference>
<evidence type="ECO:0000313" key="10">
    <source>
        <dbReference type="Proteomes" id="UP000472265"/>
    </source>
</evidence>
<dbReference type="GeneTree" id="ENSGT01050000244843"/>
<dbReference type="SUPFAM" id="SSF48726">
    <property type="entry name" value="Immunoglobulin"/>
    <property type="match status" value="2"/>
</dbReference>
<proteinExistence type="predicted"/>
<comment type="subcellular location">
    <subcellularLocation>
        <location evidence="1">Membrane</location>
    </subcellularLocation>
</comment>
<dbReference type="GO" id="GO:0050863">
    <property type="term" value="P:regulation of T cell activation"/>
    <property type="evidence" value="ECO:0007669"/>
    <property type="project" value="UniProtKB-ARBA"/>
</dbReference>
<keyword evidence="5" id="KW-0325">Glycoprotein</keyword>
<feature type="signal peptide" evidence="7">
    <location>
        <begin position="1"/>
        <end position="39"/>
    </location>
</feature>
<evidence type="ECO:0000256" key="7">
    <source>
        <dbReference type="SAM" id="SignalP"/>
    </source>
</evidence>
<feature type="domain" description="Ig-like" evidence="8">
    <location>
        <begin position="180"/>
        <end position="272"/>
    </location>
</feature>
<evidence type="ECO:0000256" key="4">
    <source>
        <dbReference type="ARBA" id="ARBA00023157"/>
    </source>
</evidence>
<sequence length="280" mass="31413">MLSLSDELSLKAKLSSFRPFILQHTVILLLLAGSGQTHGAQPPQRIMTLVGEDVVLPCHLEPPLDAVSKSVEWGRPDLEPRFVHVWHEGQDHLVNQNPSYRGRTSVSIDKLRQGDLSLLLSAVKLSDHGLYRCYFPSQDKTFYVELVVGSSRPLKSSDNAEEQGQTQGAQPPLRMVTLVGEDVVLPCRLEPPLDAVSKSVEWARPDLEPRFVHVWHDGQDHLPNQNPSYRGRTSVSIDKLRQGDLSLLLSAVKLSDYGLYRCYFPSQNKTFSVELIVGEW</sequence>
<keyword evidence="3" id="KW-0472">Membrane</keyword>
<reference evidence="9" key="1">
    <citation type="submission" date="2021-04" db="EMBL/GenBank/DDBJ databases">
        <authorList>
            <consortium name="Wellcome Sanger Institute Data Sharing"/>
        </authorList>
    </citation>
    <scope>NUCLEOTIDE SEQUENCE [LARGE SCALE GENOMIC DNA]</scope>
</reference>
<keyword evidence="6" id="KW-0393">Immunoglobulin domain</keyword>
<dbReference type="Ensembl" id="ENSSAUT00010003267.1">
    <property type="protein sequence ID" value="ENSSAUP00010003050.1"/>
    <property type="gene ID" value="ENSSAUG00010001564.1"/>
</dbReference>
<keyword evidence="10" id="KW-1185">Reference proteome</keyword>
<organism evidence="9 10">
    <name type="scientific">Sparus aurata</name>
    <name type="common">Gilthead sea bream</name>
    <dbReference type="NCBI Taxonomy" id="8175"/>
    <lineage>
        <taxon>Eukaryota</taxon>
        <taxon>Metazoa</taxon>
        <taxon>Chordata</taxon>
        <taxon>Craniata</taxon>
        <taxon>Vertebrata</taxon>
        <taxon>Euteleostomi</taxon>
        <taxon>Actinopterygii</taxon>
        <taxon>Neopterygii</taxon>
        <taxon>Teleostei</taxon>
        <taxon>Neoteleostei</taxon>
        <taxon>Acanthomorphata</taxon>
        <taxon>Eupercaria</taxon>
        <taxon>Spariformes</taxon>
        <taxon>Sparidae</taxon>
        <taxon>Sparus</taxon>
    </lineage>
</organism>
<keyword evidence="2 7" id="KW-0732">Signal</keyword>
<evidence type="ECO:0000256" key="1">
    <source>
        <dbReference type="ARBA" id="ARBA00004370"/>
    </source>
</evidence>
<dbReference type="InterPro" id="IPR050504">
    <property type="entry name" value="IgSF_BTN/MOG"/>
</dbReference>
<dbReference type="PROSITE" id="PS50835">
    <property type="entry name" value="IG_LIKE"/>
    <property type="match status" value="2"/>
</dbReference>
<keyword evidence="4" id="KW-1015">Disulfide bond</keyword>
<dbReference type="Pfam" id="PF07686">
    <property type="entry name" value="V-set"/>
    <property type="match status" value="2"/>
</dbReference>
<dbReference type="Gene3D" id="2.60.40.10">
    <property type="entry name" value="Immunoglobulins"/>
    <property type="match status" value="2"/>
</dbReference>
<evidence type="ECO:0000313" key="9">
    <source>
        <dbReference type="Ensembl" id="ENSSAUP00010003050.1"/>
    </source>
</evidence>
<feature type="domain" description="Ig-like" evidence="8">
    <location>
        <begin position="19"/>
        <end position="143"/>
    </location>
</feature>
<dbReference type="SMART" id="SM00409">
    <property type="entry name" value="IG"/>
    <property type="match status" value="2"/>
</dbReference>
<dbReference type="InterPro" id="IPR013783">
    <property type="entry name" value="Ig-like_fold"/>
</dbReference>